<evidence type="ECO:0000256" key="2">
    <source>
        <dbReference type="ARBA" id="ARBA00009046"/>
    </source>
</evidence>
<dbReference type="NCBIfam" id="TIGR01587">
    <property type="entry name" value="cas3_core"/>
    <property type="match status" value="1"/>
</dbReference>
<dbReference type="GO" id="GO:0004518">
    <property type="term" value="F:nuclease activity"/>
    <property type="evidence" value="ECO:0007669"/>
    <property type="project" value="UniProtKB-KW"/>
</dbReference>
<dbReference type="PANTHER" id="PTHR47959:SF16">
    <property type="entry name" value="CRISPR-ASSOCIATED NUCLEASE_HELICASE CAS3-RELATED"/>
    <property type="match status" value="1"/>
</dbReference>
<dbReference type="Pfam" id="PF18019">
    <property type="entry name" value="Cas3_HD"/>
    <property type="match status" value="1"/>
</dbReference>
<dbReference type="InterPro" id="IPR027417">
    <property type="entry name" value="P-loop_NTPase"/>
</dbReference>
<dbReference type="Proteomes" id="UP000542342">
    <property type="component" value="Unassembled WGS sequence"/>
</dbReference>
<evidence type="ECO:0000256" key="9">
    <source>
        <dbReference type="ARBA" id="ARBA00023118"/>
    </source>
</evidence>
<evidence type="ECO:0000259" key="12">
    <source>
        <dbReference type="PROSITE" id="PS51643"/>
    </source>
</evidence>
<dbReference type="Pfam" id="PF22590">
    <property type="entry name" value="Cas3-like_C_2"/>
    <property type="match status" value="1"/>
</dbReference>
<dbReference type="GO" id="GO:0051607">
    <property type="term" value="P:defense response to virus"/>
    <property type="evidence" value="ECO:0007669"/>
    <property type="project" value="UniProtKB-KW"/>
</dbReference>
<keyword evidence="4" id="KW-0479">Metal-binding</keyword>
<keyword evidence="3" id="KW-0540">Nuclease</keyword>
<keyword evidence="14" id="KW-1185">Reference proteome</keyword>
<dbReference type="InterPro" id="IPR001650">
    <property type="entry name" value="Helicase_C-like"/>
</dbReference>
<dbReference type="RefSeq" id="WP_194539288.1">
    <property type="nucleotide sequence ID" value="NZ_JACEFB010000014.1"/>
</dbReference>
<reference evidence="13 14" key="1">
    <citation type="submission" date="2020-07" db="EMBL/GenBank/DDBJ databases">
        <title>Thermogemmata thermophila gen. nov., sp. nov., a novel moderate thermophilic planctomycete from a Kamchatka hot spring.</title>
        <authorList>
            <person name="Elcheninov A.G."/>
            <person name="Podosokorskaya O.A."/>
            <person name="Kovaleva O.L."/>
            <person name="Novikov A."/>
            <person name="Bonch-Osmolovskaya E.A."/>
            <person name="Toshchakov S.V."/>
            <person name="Kublanov I.V."/>
        </authorList>
    </citation>
    <scope>NUCLEOTIDE SEQUENCE [LARGE SCALE GENOMIC DNA]</scope>
    <source>
        <strain evidence="13 14">2918</strain>
    </source>
</reference>
<dbReference type="Gene3D" id="3.40.50.300">
    <property type="entry name" value="P-loop containing nucleotide triphosphate hydrolases"/>
    <property type="match status" value="2"/>
</dbReference>
<dbReference type="SUPFAM" id="SSF52540">
    <property type="entry name" value="P-loop containing nucleoside triphosphate hydrolases"/>
    <property type="match status" value="1"/>
</dbReference>
<gene>
    <name evidence="13" type="primary">cas3</name>
    <name evidence="13" type="ORF">H0921_14795</name>
</gene>
<organism evidence="13 14">
    <name type="scientific">Thermogemmata fonticola</name>
    <dbReference type="NCBI Taxonomy" id="2755323"/>
    <lineage>
        <taxon>Bacteria</taxon>
        <taxon>Pseudomonadati</taxon>
        <taxon>Planctomycetota</taxon>
        <taxon>Planctomycetia</taxon>
        <taxon>Gemmatales</taxon>
        <taxon>Gemmataceae</taxon>
        <taxon>Thermogemmata</taxon>
    </lineage>
</organism>
<keyword evidence="7" id="KW-0347">Helicase</keyword>
<feature type="domain" description="HD Cas3-type" evidence="12">
    <location>
        <begin position="16"/>
        <end position="238"/>
    </location>
</feature>
<evidence type="ECO:0000256" key="6">
    <source>
        <dbReference type="ARBA" id="ARBA00022801"/>
    </source>
</evidence>
<dbReference type="AlphaFoldDB" id="A0A7V9ACU7"/>
<dbReference type="InterPro" id="IPR006474">
    <property type="entry name" value="Helicase_Cas3_CRISPR-ass_core"/>
</dbReference>
<keyword evidence="5" id="KW-0547">Nucleotide-binding</keyword>
<dbReference type="InterPro" id="IPR050079">
    <property type="entry name" value="DEAD_box_RNA_helicase"/>
</dbReference>
<feature type="region of interest" description="Disordered" evidence="11">
    <location>
        <begin position="136"/>
        <end position="157"/>
    </location>
</feature>
<name>A0A7V9ACU7_9BACT</name>
<evidence type="ECO:0000313" key="14">
    <source>
        <dbReference type="Proteomes" id="UP000542342"/>
    </source>
</evidence>
<dbReference type="PANTHER" id="PTHR47959">
    <property type="entry name" value="ATP-DEPENDENT RNA HELICASE RHLE-RELATED"/>
    <property type="match status" value="1"/>
</dbReference>
<keyword evidence="8" id="KW-0067">ATP-binding</keyword>
<dbReference type="InterPro" id="IPR054712">
    <property type="entry name" value="Cas3-like_dom"/>
</dbReference>
<evidence type="ECO:0000256" key="11">
    <source>
        <dbReference type="SAM" id="MobiDB-lite"/>
    </source>
</evidence>
<dbReference type="EMBL" id="JACEFB010000014">
    <property type="protein sequence ID" value="MBA2227424.1"/>
    <property type="molecule type" value="Genomic_DNA"/>
</dbReference>
<dbReference type="SMART" id="SM00487">
    <property type="entry name" value="DEXDc"/>
    <property type="match status" value="1"/>
</dbReference>
<evidence type="ECO:0000256" key="8">
    <source>
        <dbReference type="ARBA" id="ARBA00022840"/>
    </source>
</evidence>
<accession>A0A7V9ACU7</accession>
<dbReference type="GO" id="GO:0016787">
    <property type="term" value="F:hydrolase activity"/>
    <property type="evidence" value="ECO:0007669"/>
    <property type="project" value="UniProtKB-KW"/>
</dbReference>
<dbReference type="GO" id="GO:0005524">
    <property type="term" value="F:ATP binding"/>
    <property type="evidence" value="ECO:0007669"/>
    <property type="project" value="UniProtKB-KW"/>
</dbReference>
<comment type="caution">
    <text evidence="13">The sequence shown here is derived from an EMBL/GenBank/DDBJ whole genome shotgun (WGS) entry which is preliminary data.</text>
</comment>
<dbReference type="CDD" id="cd09641">
    <property type="entry name" value="Cas3''_I"/>
    <property type="match status" value="1"/>
</dbReference>
<proteinExistence type="inferred from homology"/>
<evidence type="ECO:0000313" key="13">
    <source>
        <dbReference type="EMBL" id="MBA2227424.1"/>
    </source>
</evidence>
<dbReference type="Gene3D" id="1.10.3210.30">
    <property type="match status" value="1"/>
</dbReference>
<dbReference type="InterPro" id="IPR006483">
    <property type="entry name" value="CRISPR-assoc_Cas3_HD"/>
</dbReference>
<comment type="similarity">
    <text evidence="10">Belongs to the DEAD box helicase family.</text>
</comment>
<evidence type="ECO:0000256" key="10">
    <source>
        <dbReference type="ARBA" id="ARBA00038437"/>
    </source>
</evidence>
<evidence type="ECO:0000256" key="7">
    <source>
        <dbReference type="ARBA" id="ARBA00022806"/>
    </source>
</evidence>
<dbReference type="GO" id="GO:0005829">
    <property type="term" value="C:cytosol"/>
    <property type="evidence" value="ECO:0007669"/>
    <property type="project" value="TreeGrafter"/>
</dbReference>
<sequence length="788" mass="89461">MLLDAGSLWAKSGQDRLVESMRLPQHLRDVYEAAGCLLDSSGADQLRILGLNETEWRDRFRRCLLLAAAVHDLGKANDHFQQMIRGQRDVQTHPQGLRHEWVTVLLLQQLRHWLMPALEDEGKDWAIVEWAVGGHHPAEDRETPPTGPPEGGGCGPHITFLTDHPDFTTILEWLAETFHLAPPPHLCARRYELIGDDSVFVHLACWHRQAQKLWRNFSPTEKRLLAAVKAALVAADVAGSALPFRSTAAGSKWSWILHALENKPSAEALGWIVQYRLRGQKPRPFQEQVAQSPALVTLVQAGCGTGKTLAAYLWAQRRWPGYRLYFCYPTTGTATEGFRDYLFPPDLVELEWSTDDLVSAGSRITAADIRQLGAGLFHSRRDVDWDIILTTGRDAAQEEVEAWQRRDALEAWSTPIVACTVDTVLGLMQNHRRALFAWPALAQSAFIFDEIHAYDDKLFQSLLRFISEMVGAPMLLMTASLPRIREQALRDVLQRRGLELLVIQGPPELENRPRYHRLSGGSSLHHVLSCIQQALQRQEKVLWVVNTVGRAMQMAQQAESYGLQPILYHSRFKYQDRVERHRDVIDAFRRSGPALCLCTQVAEMSLDLSADLLVSDLAPIAALIQRLGRLNRRAAEGDPTRPFLILEPDDVQPYTPAELEEARRWLDRLPQSSISQRDLVTAWQQNSDTRLSYGDSTWLDGGPKTEVKELRQGTPGINVLLRQDYSQVQDQPRQLARYVLPLPPPRSKEWKTWPRFRGVPIAPDEAVDYDPRRGAQWREQFRLAARSE</sequence>
<dbReference type="GO" id="GO:0003724">
    <property type="term" value="F:RNA helicase activity"/>
    <property type="evidence" value="ECO:0007669"/>
    <property type="project" value="TreeGrafter"/>
</dbReference>
<comment type="similarity">
    <text evidence="2">In the central section; belongs to the CRISPR-associated helicase Cas3 family.</text>
</comment>
<dbReference type="InterPro" id="IPR014001">
    <property type="entry name" value="Helicase_ATP-bd"/>
</dbReference>
<evidence type="ECO:0000256" key="4">
    <source>
        <dbReference type="ARBA" id="ARBA00022723"/>
    </source>
</evidence>
<dbReference type="PROSITE" id="PS51643">
    <property type="entry name" value="HD_CAS3"/>
    <property type="match status" value="1"/>
</dbReference>
<evidence type="ECO:0000256" key="3">
    <source>
        <dbReference type="ARBA" id="ARBA00022722"/>
    </source>
</evidence>
<protein>
    <submittedName>
        <fullName evidence="13">CRISPR-associated helicase Cas3</fullName>
    </submittedName>
</protein>
<evidence type="ECO:0000256" key="1">
    <source>
        <dbReference type="ARBA" id="ARBA00006847"/>
    </source>
</evidence>
<keyword evidence="6" id="KW-0378">Hydrolase</keyword>
<evidence type="ECO:0000256" key="5">
    <source>
        <dbReference type="ARBA" id="ARBA00022741"/>
    </source>
</evidence>
<comment type="similarity">
    <text evidence="1">In the N-terminal section; belongs to the CRISPR-associated nuclease Cas3-HD family.</text>
</comment>
<keyword evidence="9" id="KW-0051">Antiviral defense</keyword>
<dbReference type="InterPro" id="IPR038257">
    <property type="entry name" value="CRISPR-assoc_Cas3_HD_sf"/>
</dbReference>
<dbReference type="SMART" id="SM00490">
    <property type="entry name" value="HELICc"/>
    <property type="match status" value="1"/>
</dbReference>
<dbReference type="GO" id="GO:0046872">
    <property type="term" value="F:metal ion binding"/>
    <property type="evidence" value="ECO:0007669"/>
    <property type="project" value="UniProtKB-KW"/>
</dbReference>
<dbReference type="NCBIfam" id="TIGR01596">
    <property type="entry name" value="cas3_HD"/>
    <property type="match status" value="1"/>
</dbReference>